<reference evidence="2 3" key="1">
    <citation type="submission" date="2022-11" db="EMBL/GenBank/DDBJ databases">
        <title>Haliovirga abyssi gen. nov., sp. nov., a mesophilic fermentative bacterium isolated from the Iheya North hydrothermal field and the proposal of Haliovirgaceae fam. nov.</title>
        <authorList>
            <person name="Miyazaki U."/>
            <person name="Tame A."/>
            <person name="Miyazaki J."/>
            <person name="Takai K."/>
            <person name="Sawayama S."/>
            <person name="Kitajima M."/>
            <person name="Okamoto A."/>
            <person name="Nakagawa S."/>
        </authorList>
    </citation>
    <scope>NUCLEOTIDE SEQUENCE [LARGE SCALE GENOMIC DNA]</scope>
    <source>
        <strain evidence="2 3">IC12</strain>
        <plasmid evidence="2 3">pHIC</plasmid>
    </source>
</reference>
<dbReference type="KEGG" id="haby:HLVA_21730"/>
<protein>
    <recommendedName>
        <fullName evidence="1">Uncharacterized protein TP-0789 domain-containing protein</fullName>
    </recommendedName>
</protein>
<organism evidence="2 3">
    <name type="scientific">Haliovirga abyssi</name>
    <dbReference type="NCBI Taxonomy" id="2996794"/>
    <lineage>
        <taxon>Bacteria</taxon>
        <taxon>Fusobacteriati</taxon>
        <taxon>Fusobacteriota</taxon>
        <taxon>Fusobacteriia</taxon>
        <taxon>Fusobacteriales</taxon>
        <taxon>Haliovirgaceae</taxon>
        <taxon>Haliovirga</taxon>
    </lineage>
</organism>
<gene>
    <name evidence="2" type="ORF">HLVA_21730</name>
</gene>
<feature type="domain" description="Uncharacterized protein TP-0789" evidence="1">
    <location>
        <begin position="71"/>
        <end position="260"/>
    </location>
</feature>
<dbReference type="InterPro" id="IPR033399">
    <property type="entry name" value="TP_0789-like"/>
</dbReference>
<accession>A0AAU9D6J8</accession>
<keyword evidence="2" id="KW-0614">Plasmid</keyword>
<evidence type="ECO:0000313" key="3">
    <source>
        <dbReference type="Proteomes" id="UP001321582"/>
    </source>
</evidence>
<name>A0AAU9D6J8_9FUSO</name>
<proteinExistence type="predicted"/>
<dbReference type="Pfam" id="PF17131">
    <property type="entry name" value="LolA_like"/>
    <property type="match status" value="1"/>
</dbReference>
<evidence type="ECO:0000259" key="1">
    <source>
        <dbReference type="Pfam" id="PF17131"/>
    </source>
</evidence>
<dbReference type="Gene3D" id="2.50.20.10">
    <property type="entry name" value="Lipoprotein localisation LolA/LolB/LppX"/>
    <property type="match status" value="1"/>
</dbReference>
<dbReference type="Proteomes" id="UP001321582">
    <property type="component" value="Plasmid pHIC"/>
</dbReference>
<dbReference type="CDD" id="cd16329">
    <property type="entry name" value="LolA_like"/>
    <property type="match status" value="1"/>
</dbReference>
<sequence>MKIKKSILILFFIVINLTMLAETPIEIINKSRDVIKLNGVEMIISLITKDRNNNVRKQKIASISKLYSDNTEKKIMRFLYPTDVKGTGFLSYDYEKKDDLMWLYLPSLRKSRKIAASERSKSFMGSEFSYSDITSFKIEDFKYSILGEENINGEKCWKLEQKSKNDDIADDYGFFKKIVYISKRNYMVMKTESYDEDDELCKVMEALGIKKIDVKRNRYRATHLIIKNLDNGRSSEMIIEKIKLRENIKDSYFTTRFLERN</sequence>
<dbReference type="AlphaFoldDB" id="A0AAU9D6J8"/>
<keyword evidence="3" id="KW-1185">Reference proteome</keyword>
<evidence type="ECO:0000313" key="2">
    <source>
        <dbReference type="EMBL" id="BDU51604.1"/>
    </source>
</evidence>
<geneLocation type="plasmid" evidence="2 3">
    <name>pHIC</name>
</geneLocation>
<dbReference type="EMBL" id="AP027060">
    <property type="protein sequence ID" value="BDU51604.1"/>
    <property type="molecule type" value="Genomic_DNA"/>
</dbReference>